<evidence type="ECO:0000313" key="3">
    <source>
        <dbReference type="EMBL" id="TDR34361.1"/>
    </source>
</evidence>
<evidence type="ECO:0000256" key="1">
    <source>
        <dbReference type="SAM" id="Coils"/>
    </source>
</evidence>
<protein>
    <submittedName>
        <fullName evidence="2">Inner membrane protein yeeR</fullName>
    </submittedName>
</protein>
<reference evidence="3 5" key="2">
    <citation type="submission" date="2019-03" db="EMBL/GenBank/DDBJ databases">
        <title>Genomic Encyclopedia of Type Strains, Phase IV (KMG-IV): sequencing the most valuable type-strain genomes for metagenomic binning, comparative biology and taxonomic classification.</title>
        <authorList>
            <person name="Goeker M."/>
        </authorList>
    </citation>
    <scope>NUCLEOTIDE SEQUENCE [LARGE SCALE GENOMIC DNA]</scope>
    <source>
        <strain evidence="3 5">DSM 20580</strain>
    </source>
</reference>
<reference evidence="2 4" key="1">
    <citation type="submission" date="2018-06" db="EMBL/GenBank/DDBJ databases">
        <authorList>
            <consortium name="Pathogen Informatics"/>
            <person name="Doyle S."/>
        </authorList>
    </citation>
    <scope>NUCLEOTIDE SEQUENCE [LARGE SCALE GENOMIC DNA]</scope>
    <source>
        <strain evidence="2 4">NCTC10597</strain>
    </source>
</reference>
<dbReference type="OrthoDB" id="3196385at2"/>
<comment type="caution">
    <text evidence="2">The sequence shown here is derived from an EMBL/GenBank/DDBJ whole genome shotgun (WGS) entry which is preliminary data.</text>
</comment>
<dbReference type="Proteomes" id="UP000294641">
    <property type="component" value="Unassembled WGS sequence"/>
</dbReference>
<feature type="coiled-coil region" evidence="1">
    <location>
        <begin position="38"/>
        <end position="91"/>
    </location>
</feature>
<dbReference type="RefSeq" id="WP_109350633.1">
    <property type="nucleotide sequence ID" value="NZ_BJUE01000048.1"/>
</dbReference>
<name>A0A8B4QCN8_9BACL</name>
<evidence type="ECO:0000313" key="2">
    <source>
        <dbReference type="EMBL" id="STX10553.1"/>
    </source>
</evidence>
<keyword evidence="5" id="KW-1185">Reference proteome</keyword>
<keyword evidence="1" id="KW-0175">Coiled coil</keyword>
<dbReference type="Proteomes" id="UP000254330">
    <property type="component" value="Unassembled WGS sequence"/>
</dbReference>
<accession>A0A8B4QCN8</accession>
<dbReference type="EMBL" id="UGNP01000001">
    <property type="protein sequence ID" value="STX10553.1"/>
    <property type="molecule type" value="Genomic_DNA"/>
</dbReference>
<sequence>MNKLPICSLDLETRLQLDKLTYESEEYVKETLEGFAFKYFYEEIMQELENTKDKLNDEKHSLELLMLDRDINAIMKILKKYESKLQTEQDEDLLILYSFIYEIGLRYRYTLGLYETDETFSSYRNRKIEDLDGIYEVNDKDFKLTTLAISHNEVIDDSRTNYVDILLQTANSYCDEGDRFKSAYYEIKSQLRHFELPTKYDWSLNVYGWRFGYLEQRAIQAEIIMHLKNKLRDALLIDFKWEIQKYITALNIVYYVNLKVSNVHIEQNPVNLPEMDYIDASYISTGILGASMYNASTVYADNVRMLGTRGHGIAAERANDLIDKVLGKEAILLGDDNAKNGADRLVNGQAVQTKYCATGGKSISECFDQGKFRYVENGRPMQIEVPKDQYEQAVQSMRDRIQRGELSDLGITNPKQAEQIVRKGNVSYKTAQRVAKAGTIEGVTYDAAKGMVTGLQTFGVSATFSFATAIWRGENADEALEHALKDGTAIFGRHVMQHVLTQQVGRTAIEKSLRPATDYVVKNILGSKTSAQIVNTFFRSTSQGSIHGVAALNNLSKLMRGNIVTMAITTAVLSAGSIYDIINGRISGSQLFKNIGTTGASVGGAAIGATMGSVVPVVGTIIGGFVGGFIGGKVSKMALDVVIDDDSLGTMEDLKRIFVENIEELQLDRDELNYIVRKIFDEKSLPKELKLIYSANNSEEYISRKMDRYINVILKVRPKIKDFSNFVENYQHSVEV</sequence>
<evidence type="ECO:0000313" key="5">
    <source>
        <dbReference type="Proteomes" id="UP000294641"/>
    </source>
</evidence>
<gene>
    <name evidence="2" type="primary">yeeR</name>
    <name evidence="3" type="ORF">DFR61_14016</name>
    <name evidence="2" type="ORF">NCTC10597_02300</name>
</gene>
<dbReference type="EMBL" id="SNZG01000040">
    <property type="protein sequence ID" value="TDR34361.1"/>
    <property type="molecule type" value="Genomic_DNA"/>
</dbReference>
<proteinExistence type="predicted"/>
<dbReference type="AlphaFoldDB" id="A0A8B4QCN8"/>
<organism evidence="2 4">
    <name type="scientific">Kurthia zopfii</name>
    <dbReference type="NCBI Taxonomy" id="1650"/>
    <lineage>
        <taxon>Bacteria</taxon>
        <taxon>Bacillati</taxon>
        <taxon>Bacillota</taxon>
        <taxon>Bacilli</taxon>
        <taxon>Bacillales</taxon>
        <taxon>Caryophanaceae</taxon>
        <taxon>Kurthia</taxon>
    </lineage>
</organism>
<evidence type="ECO:0000313" key="4">
    <source>
        <dbReference type="Proteomes" id="UP000254330"/>
    </source>
</evidence>